<sequence length="404" mass="48327">MAFIIKWNLFIGIVAFMAYVVQKIMGKRLGHYWRKVVWILLTIKMCFPFWSVTEKFRQHFFIISMPAYYMGEQNQKTAIMTKIGNVSIREWMSGEKFLPYIWLAGMILCLLFHAIQYRIWKKRIFAECKRMQKNSVLEALKKASEVCKIKKTEIWVCENQDFYSPMLFGVRNTKVLIPQEMLETENYSYEEWYLIFLHELTHQKKHDLWYKRFLQIIRDVYWFCIPMLWVQKMANIDIECVCDETVTKHMNLTQRKDYCNVILKVASKQTKKELSGVVSMVSETEILKERFYNVFLARKKLRIYVTVFLFGIIILSFSEMQIARQIWSSSHIENCPKCKAAVQGEVVWNAWENEKNVVCTHQYAWGDDLQKARYGVEKIRCNECGNFFEIKIRQEKIVCHGYND</sequence>
<dbReference type="AlphaFoldDB" id="A0A173Y4R4"/>
<evidence type="ECO:0000313" key="4">
    <source>
        <dbReference type="Proteomes" id="UP000095706"/>
    </source>
</evidence>
<protein>
    <submittedName>
        <fullName evidence="3">Methicillin resistance mecR1 protein</fullName>
    </submittedName>
</protein>
<keyword evidence="1" id="KW-0812">Transmembrane</keyword>
<dbReference type="PANTHER" id="PTHR34978:SF3">
    <property type="entry name" value="SLR0241 PROTEIN"/>
    <property type="match status" value="1"/>
</dbReference>
<feature type="domain" description="Peptidase M56" evidence="2">
    <location>
        <begin position="5"/>
        <end position="293"/>
    </location>
</feature>
<dbReference type="RefSeq" id="WP_055226134.1">
    <property type="nucleotide sequence ID" value="NZ_CYYV01000002.1"/>
</dbReference>
<feature type="transmembrane region" description="Helical" evidence="1">
    <location>
        <begin position="6"/>
        <end position="24"/>
    </location>
</feature>
<keyword evidence="1" id="KW-0472">Membrane</keyword>
<keyword evidence="1" id="KW-1133">Transmembrane helix</keyword>
<feature type="transmembrane region" description="Helical" evidence="1">
    <location>
        <begin position="97"/>
        <end position="115"/>
    </location>
</feature>
<evidence type="ECO:0000313" key="3">
    <source>
        <dbReference type="EMBL" id="CUN58663.1"/>
    </source>
</evidence>
<dbReference type="EMBL" id="CYYV01000002">
    <property type="protein sequence ID" value="CUN58663.1"/>
    <property type="molecule type" value="Genomic_DNA"/>
</dbReference>
<evidence type="ECO:0000256" key="1">
    <source>
        <dbReference type="SAM" id="Phobius"/>
    </source>
</evidence>
<dbReference type="Proteomes" id="UP000095706">
    <property type="component" value="Unassembled WGS sequence"/>
</dbReference>
<dbReference type="InterPro" id="IPR052173">
    <property type="entry name" value="Beta-lactam_resp_regulator"/>
</dbReference>
<dbReference type="InterPro" id="IPR008756">
    <property type="entry name" value="Peptidase_M56"/>
</dbReference>
<name>A0A173Y4R4_9FIRM</name>
<accession>A0A173Y4R4</accession>
<proteinExistence type="predicted"/>
<dbReference type="PANTHER" id="PTHR34978">
    <property type="entry name" value="POSSIBLE SENSOR-TRANSDUCER PROTEIN BLAR"/>
    <property type="match status" value="1"/>
</dbReference>
<organism evidence="3 4">
    <name type="scientific">Fusicatenibacter saccharivorans</name>
    <dbReference type="NCBI Taxonomy" id="1150298"/>
    <lineage>
        <taxon>Bacteria</taxon>
        <taxon>Bacillati</taxon>
        <taxon>Bacillota</taxon>
        <taxon>Clostridia</taxon>
        <taxon>Lachnospirales</taxon>
        <taxon>Lachnospiraceae</taxon>
        <taxon>Fusicatenibacter</taxon>
    </lineage>
</organism>
<dbReference type="Pfam" id="PF05569">
    <property type="entry name" value="Peptidase_M56"/>
    <property type="match status" value="1"/>
</dbReference>
<reference evidence="3 4" key="1">
    <citation type="submission" date="2015-09" db="EMBL/GenBank/DDBJ databases">
        <authorList>
            <consortium name="Pathogen Informatics"/>
        </authorList>
    </citation>
    <scope>NUCLEOTIDE SEQUENCE [LARGE SCALE GENOMIC DNA]</scope>
    <source>
        <strain evidence="3 4">2789STDY5608849</strain>
    </source>
</reference>
<feature type="transmembrane region" description="Helical" evidence="1">
    <location>
        <begin position="301"/>
        <end position="318"/>
    </location>
</feature>
<evidence type="ECO:0000259" key="2">
    <source>
        <dbReference type="Pfam" id="PF05569"/>
    </source>
</evidence>
<gene>
    <name evidence="3" type="primary">mecR1</name>
    <name evidence="3" type="ORF">ERS852406_00404</name>
</gene>
<dbReference type="CDD" id="cd07341">
    <property type="entry name" value="M56_BlaR1_MecR1_like"/>
    <property type="match status" value="1"/>
</dbReference>